<evidence type="ECO:0000313" key="2">
    <source>
        <dbReference type="Proteomes" id="UP000319280"/>
    </source>
</evidence>
<dbReference type="EMBL" id="VJMZ01000001">
    <property type="protein sequence ID" value="TRM10526.1"/>
    <property type="molecule type" value="Genomic_DNA"/>
</dbReference>
<comment type="caution">
    <text evidence="1">The sequence shown here is derived from an EMBL/GenBank/DDBJ whole genome shotgun (WGS) entry which is preliminary data.</text>
</comment>
<dbReference type="Proteomes" id="UP000319280">
    <property type="component" value="Unassembled WGS sequence"/>
</dbReference>
<proteinExistence type="predicted"/>
<keyword evidence="2" id="KW-1185">Reference proteome</keyword>
<organism evidence="1 2">
    <name type="scientific">Lentibacillus cibarius</name>
    <dbReference type="NCBI Taxonomy" id="2583219"/>
    <lineage>
        <taxon>Bacteria</taxon>
        <taxon>Bacillati</taxon>
        <taxon>Bacillota</taxon>
        <taxon>Bacilli</taxon>
        <taxon>Bacillales</taxon>
        <taxon>Bacillaceae</taxon>
        <taxon>Lentibacillus</taxon>
    </lineage>
</organism>
<dbReference type="RefSeq" id="WP_142789819.1">
    <property type="nucleotide sequence ID" value="NZ_VJMZ01000001.1"/>
</dbReference>
<protein>
    <submittedName>
        <fullName evidence="1">Uncharacterized protein</fullName>
    </submittedName>
</protein>
<name>A0A549YF66_9BACI</name>
<gene>
    <name evidence="1" type="ORF">FH966_01640</name>
</gene>
<dbReference type="AlphaFoldDB" id="A0A549YF66"/>
<reference evidence="1 2" key="1">
    <citation type="submission" date="2019-07" db="EMBL/GenBank/DDBJ databases">
        <title>Genomic analysis of Lentibacillus sp. NKC851-2.</title>
        <authorList>
            <person name="Oh Y.J."/>
        </authorList>
    </citation>
    <scope>NUCLEOTIDE SEQUENCE [LARGE SCALE GENOMIC DNA]</scope>
    <source>
        <strain evidence="1 2">NKC851-2</strain>
    </source>
</reference>
<sequence length="65" mass="7338">MVWILEKLGIRPGVIASAEAFLIRSSKVPAPVIAAMNSNLDPSSLHRYIPIYRQLIIRKLQQQKP</sequence>
<accession>A0A549YF66</accession>
<evidence type="ECO:0000313" key="1">
    <source>
        <dbReference type="EMBL" id="TRM10526.1"/>
    </source>
</evidence>